<sequence length="109" mass="12724">MPRKRKDQPVPLEELRFSGDANLILARLKAELAERDRYINVLENENLGLEKCANRVWTALEEAEAMANRFPQFVQDALNDPKKHASRLAEAARYGRIFREAKDDFQRLR</sequence>
<dbReference type="AlphaFoldDB" id="A0A0T5ZWV8"/>
<name>A0A0T5ZWV8_UNCKA</name>
<dbReference type="EMBL" id="LDXK01000007">
    <property type="protein sequence ID" value="KRT67190.1"/>
    <property type="molecule type" value="Genomic_DNA"/>
</dbReference>
<comment type="caution">
    <text evidence="1">The sequence shown here is derived from an EMBL/GenBank/DDBJ whole genome shotgun (WGS) entry which is preliminary data.</text>
</comment>
<dbReference type="Proteomes" id="UP000051297">
    <property type="component" value="Unassembled WGS sequence"/>
</dbReference>
<organism evidence="1 2">
    <name type="scientific">candidate division WWE3 bacterium CSP1-7</name>
    <dbReference type="NCBI Taxonomy" id="1576480"/>
    <lineage>
        <taxon>Bacteria</taxon>
        <taxon>Katanobacteria</taxon>
    </lineage>
</organism>
<evidence type="ECO:0000313" key="2">
    <source>
        <dbReference type="Proteomes" id="UP000051297"/>
    </source>
</evidence>
<proteinExistence type="predicted"/>
<evidence type="ECO:0000313" key="1">
    <source>
        <dbReference type="EMBL" id="KRT67190.1"/>
    </source>
</evidence>
<reference evidence="1 2" key="1">
    <citation type="submission" date="2015-05" db="EMBL/GenBank/DDBJ databases">
        <title>Critical biogeochemical functions in the subsurface are associated with bacteria from new phyla and little studied lineages.</title>
        <authorList>
            <person name="Hug L.A."/>
            <person name="Thomas B.C."/>
            <person name="Sharon I."/>
            <person name="Brown C.T."/>
            <person name="Sharma R."/>
            <person name="Hettich R.L."/>
            <person name="Wilkins M.J."/>
            <person name="Williams K.H."/>
            <person name="Singh A."/>
            <person name="Banfield J.F."/>
        </authorList>
    </citation>
    <scope>NUCLEOTIDE SEQUENCE [LARGE SCALE GENOMIC DNA]</scope>
    <source>
        <strain evidence="1">CSP1-7</strain>
    </source>
</reference>
<accession>A0A0T5ZWV8</accession>
<protein>
    <submittedName>
        <fullName evidence="1">Uncharacterized protein</fullName>
    </submittedName>
</protein>
<dbReference type="STRING" id="1576480.XU08_C0007G0010"/>
<gene>
    <name evidence="1" type="ORF">XU08_C0007G0010</name>
</gene>